<accession>A0ABQ3AZR1</accession>
<dbReference type="SUPFAM" id="SSF55729">
    <property type="entry name" value="Acyl-CoA N-acyltransferases (Nat)"/>
    <property type="match status" value="1"/>
</dbReference>
<dbReference type="GeneID" id="96295268"/>
<gene>
    <name evidence="2" type="ORF">GCM10010326_74250</name>
</gene>
<organism evidence="2 3">
    <name type="scientific">Streptomyces xanthochromogenes</name>
    <dbReference type="NCBI Taxonomy" id="67384"/>
    <lineage>
        <taxon>Bacteria</taxon>
        <taxon>Bacillati</taxon>
        <taxon>Actinomycetota</taxon>
        <taxon>Actinomycetes</taxon>
        <taxon>Kitasatosporales</taxon>
        <taxon>Streptomycetaceae</taxon>
        <taxon>Streptomyces</taxon>
    </lineage>
</organism>
<comment type="caution">
    <text evidence="2">The sequence shown here is derived from an EMBL/GenBank/DDBJ whole genome shotgun (WGS) entry which is preliminary data.</text>
</comment>
<protein>
    <recommendedName>
        <fullName evidence="1">N-acetyltransferase domain-containing protein</fullName>
    </recommendedName>
</protein>
<dbReference type="InterPro" id="IPR000182">
    <property type="entry name" value="GNAT_dom"/>
</dbReference>
<sequence>MTSRATAAATKDPARTAALVRAWIDGWVVSRGTSDPMDRPWGWTIDAGQAHHVSRHVLPDPAETDVRALVAATSAPGTWLKLFADDDTVRPWLGAGWQFDKPGYLMTVPLTAERPEVPAGYTLTSWTRGGVTRVLVRTGDGHFAARGQIAPTGPTAVADQIETSGDHRRRGLGSLVMRTLQNIAHEAGAGTGILVGTPEGRALYTSLGWETRSPMASLVLKPSVG</sequence>
<proteinExistence type="predicted"/>
<keyword evidence="3" id="KW-1185">Reference proteome</keyword>
<evidence type="ECO:0000313" key="3">
    <source>
        <dbReference type="Proteomes" id="UP000600946"/>
    </source>
</evidence>
<evidence type="ECO:0000313" key="2">
    <source>
        <dbReference type="EMBL" id="GGY69030.1"/>
    </source>
</evidence>
<dbReference type="EMBL" id="BMUU01000021">
    <property type="protein sequence ID" value="GGY69030.1"/>
    <property type="molecule type" value="Genomic_DNA"/>
</dbReference>
<dbReference type="RefSeq" id="WP_190029421.1">
    <property type="nucleotide sequence ID" value="NZ_BMUU01000021.1"/>
</dbReference>
<dbReference type="Gene3D" id="3.40.630.30">
    <property type="match status" value="1"/>
</dbReference>
<reference evidence="3" key="1">
    <citation type="journal article" date="2019" name="Int. J. Syst. Evol. Microbiol.">
        <title>The Global Catalogue of Microorganisms (GCM) 10K type strain sequencing project: providing services to taxonomists for standard genome sequencing and annotation.</title>
        <authorList>
            <consortium name="The Broad Institute Genomics Platform"/>
            <consortium name="The Broad Institute Genome Sequencing Center for Infectious Disease"/>
            <person name="Wu L."/>
            <person name="Ma J."/>
        </authorList>
    </citation>
    <scope>NUCLEOTIDE SEQUENCE [LARGE SCALE GENOMIC DNA]</scope>
    <source>
        <strain evidence="3">JCM 4594</strain>
    </source>
</reference>
<evidence type="ECO:0000259" key="1">
    <source>
        <dbReference type="PROSITE" id="PS51186"/>
    </source>
</evidence>
<feature type="domain" description="N-acetyltransferase" evidence="1">
    <location>
        <begin position="77"/>
        <end position="225"/>
    </location>
</feature>
<dbReference type="Pfam" id="PF00583">
    <property type="entry name" value="Acetyltransf_1"/>
    <property type="match status" value="1"/>
</dbReference>
<dbReference type="InterPro" id="IPR016181">
    <property type="entry name" value="Acyl_CoA_acyltransferase"/>
</dbReference>
<dbReference type="PROSITE" id="PS51186">
    <property type="entry name" value="GNAT"/>
    <property type="match status" value="1"/>
</dbReference>
<name>A0ABQ3AZR1_9ACTN</name>
<dbReference type="Proteomes" id="UP000600946">
    <property type="component" value="Unassembled WGS sequence"/>
</dbReference>